<keyword evidence="2" id="KW-1185">Reference proteome</keyword>
<accession>L1KS67</accession>
<dbReference type="AlphaFoldDB" id="L1KS67"/>
<protein>
    <submittedName>
        <fullName evidence="1">Uncharacterized protein</fullName>
    </submittedName>
</protein>
<dbReference type="RefSeq" id="WP_009326275.1">
    <property type="nucleotide sequence ID" value="NZ_AEJC01000429.1"/>
</dbReference>
<dbReference type="EMBL" id="AEJC01000429">
    <property type="protein sequence ID" value="EKX63472.1"/>
    <property type="molecule type" value="Genomic_DNA"/>
</dbReference>
<reference evidence="1 2" key="1">
    <citation type="submission" date="2012-11" db="EMBL/GenBank/DDBJ databases">
        <authorList>
            <person name="Huguet-Tapia J.C."/>
            <person name="Durkin A.S."/>
            <person name="Pettis G.S."/>
            <person name="Badger J.H."/>
        </authorList>
    </citation>
    <scope>NUCLEOTIDE SEQUENCE [LARGE SCALE GENOMIC DNA]</scope>
    <source>
        <strain evidence="1 2">91-03</strain>
    </source>
</reference>
<dbReference type="PATRIC" id="fig|698759.3.peg.5852"/>
<name>L1KS67_9ACTN</name>
<evidence type="ECO:0000313" key="1">
    <source>
        <dbReference type="EMBL" id="EKX63472.1"/>
    </source>
</evidence>
<gene>
    <name evidence="1" type="ORF">STRIP9103_02502</name>
</gene>
<sequence length="52" mass="5423">MAYAAAVPGARQDAMLCATVVRRSGRVAVLTSDAEDIGMLLAGHPRVVVEKV</sequence>
<comment type="caution">
    <text evidence="1">The sequence shown here is derived from an EMBL/GenBank/DDBJ whole genome shotgun (WGS) entry which is preliminary data.</text>
</comment>
<dbReference type="Proteomes" id="UP000010411">
    <property type="component" value="Unassembled WGS sequence"/>
</dbReference>
<proteinExistence type="predicted"/>
<evidence type="ECO:0000313" key="2">
    <source>
        <dbReference type="Proteomes" id="UP000010411"/>
    </source>
</evidence>
<organism evidence="1 2">
    <name type="scientific">Streptomyces ipomoeae 91-03</name>
    <dbReference type="NCBI Taxonomy" id="698759"/>
    <lineage>
        <taxon>Bacteria</taxon>
        <taxon>Bacillati</taxon>
        <taxon>Actinomycetota</taxon>
        <taxon>Actinomycetes</taxon>
        <taxon>Kitasatosporales</taxon>
        <taxon>Streptomycetaceae</taxon>
        <taxon>Streptomyces</taxon>
    </lineage>
</organism>